<dbReference type="GO" id="GO:0031087">
    <property type="term" value="P:deadenylation-independent decapping of nuclear-transcribed mRNA"/>
    <property type="evidence" value="ECO:0007669"/>
    <property type="project" value="InterPro"/>
</dbReference>
<proteinExistence type="inferred from homology"/>
<evidence type="ECO:0000256" key="1">
    <source>
        <dbReference type="ARBA" id="ARBA00004201"/>
    </source>
</evidence>
<dbReference type="SUPFAM" id="SSF50978">
    <property type="entry name" value="WD40 repeat-like"/>
    <property type="match status" value="1"/>
</dbReference>
<evidence type="ECO:0000256" key="8">
    <source>
        <dbReference type="SAM" id="Coils"/>
    </source>
</evidence>
<feature type="compositionally biased region" description="Polar residues" evidence="9">
    <location>
        <begin position="610"/>
        <end position="621"/>
    </location>
</feature>
<keyword evidence="6 8" id="KW-0175">Coiled coil</keyword>
<evidence type="ECO:0000256" key="6">
    <source>
        <dbReference type="ARBA" id="ARBA00023054"/>
    </source>
</evidence>
<dbReference type="InterPro" id="IPR036322">
    <property type="entry name" value="WD40_repeat_dom_sf"/>
</dbReference>
<evidence type="ECO:0000313" key="13">
    <source>
        <dbReference type="Proteomes" id="UP001054837"/>
    </source>
</evidence>
<dbReference type="EMBL" id="BPLQ01007067">
    <property type="protein sequence ID" value="GIY27630.1"/>
    <property type="molecule type" value="Genomic_DNA"/>
</dbReference>
<keyword evidence="13" id="KW-1185">Reference proteome</keyword>
<name>A0AAV4S0Y3_9ARAC</name>
<feature type="repeat" description="WD" evidence="7">
    <location>
        <begin position="273"/>
        <end position="314"/>
    </location>
</feature>
<dbReference type="SMART" id="SM00320">
    <property type="entry name" value="WD40"/>
    <property type="match status" value="2"/>
</dbReference>
<dbReference type="PROSITE" id="PS50082">
    <property type="entry name" value="WD_REPEATS_2"/>
    <property type="match status" value="1"/>
</dbReference>
<dbReference type="InterPro" id="IPR015943">
    <property type="entry name" value="WD40/YVTN_repeat-like_dom_sf"/>
</dbReference>
<evidence type="ECO:0000259" key="10">
    <source>
        <dbReference type="Pfam" id="PF16529"/>
    </source>
</evidence>
<keyword evidence="5" id="KW-0677">Repeat</keyword>
<feature type="compositionally biased region" description="Low complexity" evidence="9">
    <location>
        <begin position="591"/>
        <end position="604"/>
    </location>
</feature>
<comment type="caution">
    <text evidence="12">The sequence shown here is derived from an EMBL/GenBank/DDBJ whole genome shotgun (WGS) entry which is preliminary data.</text>
</comment>
<evidence type="ECO:0000256" key="2">
    <source>
        <dbReference type="ARBA" id="ARBA00009639"/>
    </source>
</evidence>
<evidence type="ECO:0000256" key="5">
    <source>
        <dbReference type="ARBA" id="ARBA00022737"/>
    </source>
</evidence>
<gene>
    <name evidence="12" type="primary">edc4</name>
    <name evidence="12" type="ORF">CDAR_211651</name>
</gene>
<sequence length="1197" mass="134743">MNGHSNIDTNEATEHLKNILNVGKSEADSAKLKTIANGSIKASGDGNLMMHEQKFQPIHLCADKDSSHVAIHGTEVDIFSSPLEHGETCSQIIVEDMVDYGWEEKYYCGRLISIHLSGLYLAYVLKPSNNKPGFVRIVRTHLDIRHLIKDYKSEVKDISFAHTTSQVLLGSVDARGELSVHKISDNGSEILCDLLIRILRPNEWTPSEHNRIIWCLFIPDDNESADDENEDFSTLLVVTHEERAEIWHVETVVKEHGQGNLALEDVKIGIQVISDHKMPITTATFSPDGTALAIASIDGVIKFFQVNTLNKDISPRCLHQWTPHPQKSLSSLYFLDNCKNHRPDEQFWKFAVTGAENNTELKIWSCESWNCLQTIKIHPNPNDSVVPCLKAEIDLSSKYLFLSDIKRKVLFILQLEQEPTPNGLIICSLSEYRVPLPVLSLAIAKISHSKSVHKNSDDEGERDQMGDCLNDADETFSKYIIKLFWIQTKSLQSCRIMYKPKISSPLQSVSSLSQESFVFKDGLSDISHDGKDSPSVSVKDLDISANKSLCSIEEIPLMAHSPSASLSTLPSHMSNFSKCTEVLLTPDDFTSPSHSNLSGSNSFSLHEDINSSTPKCHSVSQLPDGIDSLPIEPNTMQRRKSSQHSATSSPSREVAEILAPTKVLHLDEIVNETTTEIKNEDSSNNNLAYTTSEVTELSRSQNIDFNVKDWPQAPDPGKNYTVAARSDEKHGQLFHSDSRETSVFQQDTNFKFNKLNQNLNDHMQKFDNIIEVIQSQNTEIQRLQREVKILRHDQKTYQANSKDSMTNKLELAINQNLAVHYSKVENLVLKMIEENRQHSEQELLAMSSQISATFSNKLENTLKEELSSSIVPLIHRALDTVAQKIHTDISQKFSTVDSSLRDSFTKHIKGKAFMDSISQTLSSSLQSSISSACNNTFQNCVIPAFEKTCQHLFSRLNDQFNKGTVEYILHLEKYTQKSCVAFDSSIAHLKEEVNKVISQQAMNSQAAKLENQTFDLRQQETFLSSMRQIVQEEVRRALREQTTAVLNSRSTTPVPLADPQLQKQQLMQLVRQEKINEAFQQALSAMDVQLVLFLCENVNVDQVFGSTTCDLQQHVLLSLVNQLSADFNSKTDIRVRYIEDVIASLDANDPIIKDHIGSVLENLKQRISSFLFKNPNHKLARNLKRISLAINALIKVK</sequence>
<dbReference type="Proteomes" id="UP001054837">
    <property type="component" value="Unassembled WGS sequence"/>
</dbReference>
<evidence type="ECO:0000259" key="11">
    <source>
        <dbReference type="Pfam" id="PF21289"/>
    </source>
</evidence>
<dbReference type="Gene3D" id="1.10.220.100">
    <property type="entry name" value="conserved c-terminal region of ge- 1"/>
    <property type="match status" value="1"/>
</dbReference>
<feature type="coiled-coil region" evidence="8">
    <location>
        <begin position="766"/>
        <end position="800"/>
    </location>
</feature>
<organism evidence="12 13">
    <name type="scientific">Caerostris darwini</name>
    <dbReference type="NCBI Taxonomy" id="1538125"/>
    <lineage>
        <taxon>Eukaryota</taxon>
        <taxon>Metazoa</taxon>
        <taxon>Ecdysozoa</taxon>
        <taxon>Arthropoda</taxon>
        <taxon>Chelicerata</taxon>
        <taxon>Arachnida</taxon>
        <taxon>Araneae</taxon>
        <taxon>Araneomorphae</taxon>
        <taxon>Entelegynae</taxon>
        <taxon>Araneoidea</taxon>
        <taxon>Araneidae</taxon>
        <taxon>Caerostris</taxon>
    </lineage>
</organism>
<dbReference type="AlphaFoldDB" id="A0AAV4S0Y3"/>
<dbReference type="InterPro" id="IPR032401">
    <property type="entry name" value="EDC4_WD40"/>
</dbReference>
<evidence type="ECO:0000256" key="3">
    <source>
        <dbReference type="ARBA" id="ARBA00022490"/>
    </source>
</evidence>
<dbReference type="PANTHER" id="PTHR15598">
    <property type="entry name" value="ENHANCER OF MRNA-DECAPPING PROTEIN 4"/>
    <property type="match status" value="1"/>
</dbReference>
<evidence type="ECO:0000256" key="9">
    <source>
        <dbReference type="SAM" id="MobiDB-lite"/>
    </source>
</evidence>
<keyword evidence="3" id="KW-0963">Cytoplasm</keyword>
<evidence type="ECO:0000313" key="12">
    <source>
        <dbReference type="EMBL" id="GIY27630.1"/>
    </source>
</evidence>
<dbReference type="GO" id="GO:0000932">
    <property type="term" value="C:P-body"/>
    <property type="evidence" value="ECO:0007669"/>
    <property type="project" value="UniProtKB-SubCell"/>
</dbReference>
<dbReference type="Gene3D" id="6.10.140.270">
    <property type="match status" value="1"/>
</dbReference>
<dbReference type="Pfam" id="PF16529">
    <property type="entry name" value="Ge1_WD40"/>
    <property type="match status" value="1"/>
</dbReference>
<dbReference type="InterPro" id="IPR044938">
    <property type="entry name" value="EDC4_C_sf"/>
</dbReference>
<feature type="region of interest" description="Disordered" evidence="9">
    <location>
        <begin position="591"/>
        <end position="653"/>
    </location>
</feature>
<protein>
    <submittedName>
        <fullName evidence="12">Enhancer of mRNA-decapping protein 4</fullName>
    </submittedName>
</protein>
<dbReference type="InterPro" id="IPR001680">
    <property type="entry name" value="WD40_rpt"/>
</dbReference>
<evidence type="ECO:0000256" key="7">
    <source>
        <dbReference type="PROSITE-ProRule" id="PRU00221"/>
    </source>
</evidence>
<comment type="similarity">
    <text evidence="2">Belongs to the WD repeat EDC4 family.</text>
</comment>
<dbReference type="InterPro" id="IPR045152">
    <property type="entry name" value="EDC4-like"/>
</dbReference>
<feature type="domain" description="Enhancer of mRNA-decapping protein 4 C-terminal" evidence="11">
    <location>
        <begin position="1067"/>
        <end position="1185"/>
    </location>
</feature>
<keyword evidence="4 7" id="KW-0853">WD repeat</keyword>
<dbReference type="Gene3D" id="2.130.10.10">
    <property type="entry name" value="YVTN repeat-like/Quinoprotein amine dehydrogenase"/>
    <property type="match status" value="1"/>
</dbReference>
<dbReference type="PANTHER" id="PTHR15598:SF5">
    <property type="entry name" value="ENHANCER OF MRNA-DECAPPING PROTEIN 4"/>
    <property type="match status" value="1"/>
</dbReference>
<reference evidence="12 13" key="1">
    <citation type="submission" date="2021-06" db="EMBL/GenBank/DDBJ databases">
        <title>Caerostris darwini draft genome.</title>
        <authorList>
            <person name="Kono N."/>
            <person name="Arakawa K."/>
        </authorList>
    </citation>
    <scope>NUCLEOTIDE SEQUENCE [LARGE SCALE GENOMIC DNA]</scope>
</reference>
<feature type="domain" description="Enhancer of mRNA-decapping protein 4 WD40 repeat region" evidence="10">
    <location>
        <begin position="90"/>
        <end position="418"/>
    </location>
</feature>
<comment type="subcellular location">
    <subcellularLocation>
        <location evidence="1">Cytoplasm</location>
        <location evidence="1">P-body</location>
    </subcellularLocation>
</comment>
<dbReference type="InterPro" id="IPR049404">
    <property type="entry name" value="EDC4_C"/>
</dbReference>
<dbReference type="Pfam" id="PF21289">
    <property type="entry name" value="EDC4_C"/>
    <property type="match status" value="1"/>
</dbReference>
<evidence type="ECO:0000256" key="4">
    <source>
        <dbReference type="ARBA" id="ARBA00022574"/>
    </source>
</evidence>
<accession>A0AAV4S0Y3</accession>